<dbReference type="Pfam" id="PF04434">
    <property type="entry name" value="SWIM"/>
    <property type="match status" value="1"/>
</dbReference>
<keyword evidence="1" id="KW-0863">Zinc-finger</keyword>
<dbReference type="PANTHER" id="PTHR47718">
    <property type="entry name" value="OS01G0519700 PROTEIN"/>
    <property type="match status" value="1"/>
</dbReference>
<accession>A0A9P1EBE5</accession>
<evidence type="ECO:0000256" key="1">
    <source>
        <dbReference type="PROSITE-ProRule" id="PRU00325"/>
    </source>
</evidence>
<dbReference type="PROSITE" id="PS50966">
    <property type="entry name" value="ZF_SWIM"/>
    <property type="match status" value="1"/>
</dbReference>
<dbReference type="PANTHER" id="PTHR47718:SF18">
    <property type="entry name" value="PROTEIN FAR1-RELATED SEQUENCE 5-LIKE"/>
    <property type="match status" value="1"/>
</dbReference>
<sequence>MKQYDLTAHVWFCHMFELRRWWIRSYFRDTFMAGLLRTTSRSENENSFFREFTNPHFSLVEFLMQFESVMDAQRHNNDKLNSDLESYIPDLKTPLTMEKAAGDVFTLSSFYDLQTEICSACFACRVLHLDGRDGVFDYDICDDRNLVFKVHFEMSDMKPECSCKFFQWIGLVCRHIFLVLKDSKVEQIPEHFVNTRWCKRGLIKS</sequence>
<dbReference type="AlphaFoldDB" id="A0A9P1EBE5"/>
<evidence type="ECO:0000313" key="4">
    <source>
        <dbReference type="Proteomes" id="UP001152484"/>
    </source>
</evidence>
<keyword evidence="1" id="KW-0862">Zinc</keyword>
<evidence type="ECO:0000259" key="2">
    <source>
        <dbReference type="PROSITE" id="PS50966"/>
    </source>
</evidence>
<dbReference type="InterPro" id="IPR007527">
    <property type="entry name" value="Znf_SWIM"/>
</dbReference>
<organism evidence="3 4">
    <name type="scientific">Cuscuta europaea</name>
    <name type="common">European dodder</name>
    <dbReference type="NCBI Taxonomy" id="41803"/>
    <lineage>
        <taxon>Eukaryota</taxon>
        <taxon>Viridiplantae</taxon>
        <taxon>Streptophyta</taxon>
        <taxon>Embryophyta</taxon>
        <taxon>Tracheophyta</taxon>
        <taxon>Spermatophyta</taxon>
        <taxon>Magnoliopsida</taxon>
        <taxon>eudicotyledons</taxon>
        <taxon>Gunneridae</taxon>
        <taxon>Pentapetalae</taxon>
        <taxon>asterids</taxon>
        <taxon>lamiids</taxon>
        <taxon>Solanales</taxon>
        <taxon>Convolvulaceae</taxon>
        <taxon>Cuscuteae</taxon>
        <taxon>Cuscuta</taxon>
        <taxon>Cuscuta subgen. Cuscuta</taxon>
    </lineage>
</organism>
<comment type="caution">
    <text evidence="3">The sequence shown here is derived from an EMBL/GenBank/DDBJ whole genome shotgun (WGS) entry which is preliminary data.</text>
</comment>
<name>A0A9P1EBE5_CUSEU</name>
<dbReference type="Proteomes" id="UP001152484">
    <property type="component" value="Unassembled WGS sequence"/>
</dbReference>
<dbReference type="OrthoDB" id="1746270at2759"/>
<evidence type="ECO:0000313" key="3">
    <source>
        <dbReference type="EMBL" id="CAH9094477.1"/>
    </source>
</evidence>
<proteinExistence type="predicted"/>
<keyword evidence="1" id="KW-0479">Metal-binding</keyword>
<dbReference type="GO" id="GO:0008270">
    <property type="term" value="F:zinc ion binding"/>
    <property type="evidence" value="ECO:0007669"/>
    <property type="project" value="UniProtKB-KW"/>
</dbReference>
<protein>
    <recommendedName>
        <fullName evidence="2">SWIM-type domain-containing protein</fullName>
    </recommendedName>
</protein>
<keyword evidence="4" id="KW-1185">Reference proteome</keyword>
<reference evidence="3" key="1">
    <citation type="submission" date="2022-07" db="EMBL/GenBank/DDBJ databases">
        <authorList>
            <person name="Macas J."/>
            <person name="Novak P."/>
            <person name="Neumann P."/>
        </authorList>
    </citation>
    <scope>NUCLEOTIDE SEQUENCE</scope>
</reference>
<gene>
    <name evidence="3" type="ORF">CEURO_LOCUS12756</name>
</gene>
<feature type="domain" description="SWIM-type" evidence="2">
    <location>
        <begin position="148"/>
        <end position="184"/>
    </location>
</feature>
<dbReference type="EMBL" id="CAMAPE010000031">
    <property type="protein sequence ID" value="CAH9094477.1"/>
    <property type="molecule type" value="Genomic_DNA"/>
</dbReference>